<dbReference type="AlphaFoldDB" id="A0A1H8CNT0"/>
<sequence>MSKTKYLPPQQLSAKHLGKPTKLLLKNGKVLYGTIKEIRSNGIIFIPASEVRSKLFVPFIFFPFGFFVGFVIF</sequence>
<keyword evidence="3" id="KW-1185">Reference proteome</keyword>
<evidence type="ECO:0000313" key="2">
    <source>
        <dbReference type="EMBL" id="SEM96793.1"/>
    </source>
</evidence>
<dbReference type="Proteomes" id="UP000199695">
    <property type="component" value="Unassembled WGS sequence"/>
</dbReference>
<protein>
    <submittedName>
        <fullName evidence="2">Uncharacterized protein</fullName>
    </submittedName>
</protein>
<name>A0A1H8CNT0_9BACL</name>
<organism evidence="2 3">
    <name type="scientific">Lihuaxuella thermophila</name>
    <dbReference type="NCBI Taxonomy" id="1173111"/>
    <lineage>
        <taxon>Bacteria</taxon>
        <taxon>Bacillati</taxon>
        <taxon>Bacillota</taxon>
        <taxon>Bacilli</taxon>
        <taxon>Bacillales</taxon>
        <taxon>Thermoactinomycetaceae</taxon>
        <taxon>Lihuaxuella</taxon>
    </lineage>
</organism>
<dbReference type="OrthoDB" id="2991264at2"/>
<dbReference type="EMBL" id="FOCQ01000004">
    <property type="protein sequence ID" value="SEM96793.1"/>
    <property type="molecule type" value="Genomic_DNA"/>
</dbReference>
<feature type="transmembrane region" description="Helical" evidence="1">
    <location>
        <begin position="55"/>
        <end position="72"/>
    </location>
</feature>
<reference evidence="2 3" key="1">
    <citation type="submission" date="2016-10" db="EMBL/GenBank/DDBJ databases">
        <authorList>
            <person name="de Groot N.N."/>
        </authorList>
    </citation>
    <scope>NUCLEOTIDE SEQUENCE [LARGE SCALE GENOMIC DNA]</scope>
    <source>
        <strain evidence="2 3">DSM 46701</strain>
    </source>
</reference>
<evidence type="ECO:0000313" key="3">
    <source>
        <dbReference type="Proteomes" id="UP000199695"/>
    </source>
</evidence>
<accession>A0A1H8CNT0</accession>
<dbReference type="RefSeq" id="WP_089966109.1">
    <property type="nucleotide sequence ID" value="NZ_FOCQ01000004.1"/>
</dbReference>
<proteinExistence type="predicted"/>
<keyword evidence="1" id="KW-0812">Transmembrane</keyword>
<keyword evidence="1" id="KW-1133">Transmembrane helix</keyword>
<evidence type="ECO:0000256" key="1">
    <source>
        <dbReference type="SAM" id="Phobius"/>
    </source>
</evidence>
<keyword evidence="1" id="KW-0472">Membrane</keyword>
<gene>
    <name evidence="2" type="ORF">SAMN05444955_10435</name>
</gene>